<sequence length="133" mass="14417">MSAGPTHLPLFTAGQLRVSTSMAGIMVNGTLTLVDPTNVSSEEFQTPTMSETDFGLVSIYRYDLAISVLLVAGYLSVFVVGLVGNSCVIWVVARTPRMRTVTNYLIVNLAFIDIVVLLVCVPSNLLSNLIHRK</sequence>
<comment type="caution">
    <text evidence="11">The sequence shown here is derived from an EMBL/GenBank/DDBJ whole genome shotgun (WGS) entry which is preliminary data.</text>
</comment>
<evidence type="ECO:0000256" key="5">
    <source>
        <dbReference type="ARBA" id="ARBA00023040"/>
    </source>
</evidence>
<dbReference type="GO" id="GO:0004930">
    <property type="term" value="F:G protein-coupled receptor activity"/>
    <property type="evidence" value="ECO:0007669"/>
    <property type="project" value="UniProtKB-KW"/>
</dbReference>
<feature type="transmembrane region" description="Helical" evidence="9">
    <location>
        <begin position="105"/>
        <end position="126"/>
    </location>
</feature>
<keyword evidence="4 9" id="KW-1133">Transmembrane helix</keyword>
<accession>A0A1V9XIM3</accession>
<dbReference type="InterPro" id="IPR017452">
    <property type="entry name" value="GPCR_Rhodpsn_7TM"/>
</dbReference>
<evidence type="ECO:0000256" key="8">
    <source>
        <dbReference type="ARBA" id="ARBA00023224"/>
    </source>
</evidence>
<protein>
    <submittedName>
        <fullName evidence="11">Neuropeptide Y receptor-like</fullName>
    </submittedName>
</protein>
<evidence type="ECO:0000256" key="3">
    <source>
        <dbReference type="ARBA" id="ARBA00022692"/>
    </source>
</evidence>
<dbReference type="PROSITE" id="PS50262">
    <property type="entry name" value="G_PROTEIN_RECEP_F1_2"/>
    <property type="match status" value="1"/>
</dbReference>
<dbReference type="EMBL" id="MNPL01010064">
    <property type="protein sequence ID" value="OQR73367.1"/>
    <property type="molecule type" value="Genomic_DNA"/>
</dbReference>
<dbReference type="PANTHER" id="PTHR45695">
    <property type="entry name" value="LEUCOKININ RECEPTOR-RELATED"/>
    <property type="match status" value="1"/>
</dbReference>
<name>A0A1V9XIM3_9ACAR</name>
<evidence type="ECO:0000256" key="2">
    <source>
        <dbReference type="ARBA" id="ARBA00010663"/>
    </source>
</evidence>
<dbReference type="Gene3D" id="1.20.1070.10">
    <property type="entry name" value="Rhodopsin 7-helix transmembrane proteins"/>
    <property type="match status" value="1"/>
</dbReference>
<evidence type="ECO:0000313" key="11">
    <source>
        <dbReference type="EMBL" id="OQR73367.1"/>
    </source>
</evidence>
<dbReference type="PRINTS" id="PR00237">
    <property type="entry name" value="GPCRRHODOPSN"/>
</dbReference>
<dbReference type="Pfam" id="PF00001">
    <property type="entry name" value="7tm_1"/>
    <property type="match status" value="1"/>
</dbReference>
<evidence type="ECO:0000256" key="4">
    <source>
        <dbReference type="ARBA" id="ARBA00022989"/>
    </source>
</evidence>
<evidence type="ECO:0000256" key="1">
    <source>
        <dbReference type="ARBA" id="ARBA00004141"/>
    </source>
</evidence>
<dbReference type="InParanoid" id="A0A1V9XIM3"/>
<evidence type="ECO:0000259" key="10">
    <source>
        <dbReference type="PROSITE" id="PS50262"/>
    </source>
</evidence>
<evidence type="ECO:0000313" key="12">
    <source>
        <dbReference type="Proteomes" id="UP000192247"/>
    </source>
</evidence>
<dbReference type="Proteomes" id="UP000192247">
    <property type="component" value="Unassembled WGS sequence"/>
</dbReference>
<comment type="similarity">
    <text evidence="2">Belongs to the G-protein coupled receptor 1 family.</text>
</comment>
<keyword evidence="12" id="KW-1185">Reference proteome</keyword>
<dbReference type="PANTHER" id="PTHR45695:SF9">
    <property type="entry name" value="LEUCOKININ RECEPTOR"/>
    <property type="match status" value="1"/>
</dbReference>
<dbReference type="STRING" id="418985.A0A1V9XIM3"/>
<comment type="subcellular location">
    <subcellularLocation>
        <location evidence="1">Membrane</location>
        <topology evidence="1">Multi-pass membrane protein</topology>
    </subcellularLocation>
</comment>
<dbReference type="AlphaFoldDB" id="A0A1V9XIM3"/>
<dbReference type="GO" id="GO:0005886">
    <property type="term" value="C:plasma membrane"/>
    <property type="evidence" value="ECO:0007669"/>
    <property type="project" value="TreeGrafter"/>
</dbReference>
<keyword evidence="7 11" id="KW-0675">Receptor</keyword>
<evidence type="ECO:0000256" key="7">
    <source>
        <dbReference type="ARBA" id="ARBA00023170"/>
    </source>
</evidence>
<organism evidence="11 12">
    <name type="scientific">Tropilaelaps mercedesae</name>
    <dbReference type="NCBI Taxonomy" id="418985"/>
    <lineage>
        <taxon>Eukaryota</taxon>
        <taxon>Metazoa</taxon>
        <taxon>Ecdysozoa</taxon>
        <taxon>Arthropoda</taxon>
        <taxon>Chelicerata</taxon>
        <taxon>Arachnida</taxon>
        <taxon>Acari</taxon>
        <taxon>Parasitiformes</taxon>
        <taxon>Mesostigmata</taxon>
        <taxon>Gamasina</taxon>
        <taxon>Dermanyssoidea</taxon>
        <taxon>Laelapidae</taxon>
        <taxon>Tropilaelaps</taxon>
    </lineage>
</organism>
<reference evidence="11 12" key="1">
    <citation type="journal article" date="2017" name="Gigascience">
        <title>Draft genome of the honey bee ectoparasitic mite, Tropilaelaps mercedesae, is shaped by the parasitic life history.</title>
        <authorList>
            <person name="Dong X."/>
            <person name="Armstrong S.D."/>
            <person name="Xia D."/>
            <person name="Makepeace B.L."/>
            <person name="Darby A.C."/>
            <person name="Kadowaki T."/>
        </authorList>
    </citation>
    <scope>NUCLEOTIDE SEQUENCE [LARGE SCALE GENOMIC DNA]</scope>
    <source>
        <strain evidence="11">Wuxi-XJTLU</strain>
    </source>
</reference>
<keyword evidence="6 9" id="KW-0472">Membrane</keyword>
<dbReference type="InterPro" id="IPR000276">
    <property type="entry name" value="GPCR_Rhodpsn"/>
</dbReference>
<gene>
    <name evidence="11" type="ORF">BIW11_01156</name>
</gene>
<feature type="domain" description="G-protein coupled receptors family 1 profile" evidence="10">
    <location>
        <begin position="84"/>
        <end position="133"/>
    </location>
</feature>
<keyword evidence="3 9" id="KW-0812">Transmembrane</keyword>
<evidence type="ECO:0000256" key="9">
    <source>
        <dbReference type="SAM" id="Phobius"/>
    </source>
</evidence>
<dbReference type="SUPFAM" id="SSF81321">
    <property type="entry name" value="Family A G protein-coupled receptor-like"/>
    <property type="match status" value="1"/>
</dbReference>
<evidence type="ECO:0000256" key="6">
    <source>
        <dbReference type="ARBA" id="ARBA00023136"/>
    </source>
</evidence>
<keyword evidence="5" id="KW-0297">G-protein coupled receptor</keyword>
<keyword evidence="8" id="KW-0807">Transducer</keyword>
<proteinExistence type="inferred from homology"/>
<dbReference type="OrthoDB" id="10053194at2759"/>
<feature type="transmembrane region" description="Helical" evidence="9">
    <location>
        <begin position="64"/>
        <end position="93"/>
    </location>
</feature>